<dbReference type="AlphaFoldDB" id="A0A1Y3XWP6"/>
<reference evidence="3" key="1">
    <citation type="submission" date="2017-04" db="EMBL/GenBank/DDBJ databases">
        <title>Function of individual gut microbiota members based on whole genome sequencing of pure cultures obtained from chicken caecum.</title>
        <authorList>
            <person name="Medvecky M."/>
            <person name="Cejkova D."/>
            <person name="Polansky O."/>
            <person name="Karasova D."/>
            <person name="Kubasova T."/>
            <person name="Cizek A."/>
            <person name="Rychlik I."/>
        </authorList>
    </citation>
    <scope>NUCLEOTIDE SEQUENCE [LARGE SCALE GENOMIC DNA]</scope>
    <source>
        <strain evidence="3">An5</strain>
    </source>
</reference>
<keyword evidence="3" id="KW-1185">Reference proteome</keyword>
<name>A0A1Y3XWP6_9ACTN</name>
<proteinExistence type="predicted"/>
<feature type="domain" description="DUF4143" evidence="1">
    <location>
        <begin position="1"/>
        <end position="65"/>
    </location>
</feature>
<evidence type="ECO:0000259" key="1">
    <source>
        <dbReference type="Pfam" id="PF13635"/>
    </source>
</evidence>
<dbReference type="Proteomes" id="UP000195781">
    <property type="component" value="Unassembled WGS sequence"/>
</dbReference>
<dbReference type="EMBL" id="NFIE01000009">
    <property type="protein sequence ID" value="OUN88718.1"/>
    <property type="molecule type" value="Genomic_DNA"/>
</dbReference>
<protein>
    <recommendedName>
        <fullName evidence="1">DUF4143 domain-containing protein</fullName>
    </recommendedName>
</protein>
<gene>
    <name evidence="2" type="ORF">B5G02_04860</name>
</gene>
<organism evidence="2 3">
    <name type="scientific">[Collinsella] massiliensis</name>
    <dbReference type="NCBI Taxonomy" id="1232426"/>
    <lineage>
        <taxon>Bacteria</taxon>
        <taxon>Bacillati</taxon>
        <taxon>Actinomycetota</taxon>
        <taxon>Coriobacteriia</taxon>
        <taxon>Coriobacteriales</taxon>
        <taxon>Coriobacteriaceae</taxon>
        <taxon>Enorma</taxon>
    </lineage>
</organism>
<dbReference type="Pfam" id="PF13635">
    <property type="entry name" value="DUF4143"/>
    <property type="match status" value="1"/>
</dbReference>
<comment type="caution">
    <text evidence="2">The sequence shown here is derived from an EMBL/GenBank/DDBJ whole genome shotgun (WGS) entry which is preliminary data.</text>
</comment>
<evidence type="ECO:0000313" key="3">
    <source>
        <dbReference type="Proteomes" id="UP000195781"/>
    </source>
</evidence>
<sequence length="86" mass="10009">MLGMNPNWLLRETQVFGTLFEEPCVHDVRIYCTALGLIPEPYVYYYGDADGLEVDIIIELPDGRWGRSKSNSARKRWQRRKRTCSG</sequence>
<evidence type="ECO:0000313" key="2">
    <source>
        <dbReference type="EMBL" id="OUN88718.1"/>
    </source>
</evidence>
<accession>A0A1Y3XWP6</accession>
<dbReference type="OrthoDB" id="128089at2"/>
<dbReference type="InterPro" id="IPR025420">
    <property type="entry name" value="DUF4143"/>
</dbReference>